<gene>
    <name evidence="2" type="ORF">C2845_PM05G36660</name>
</gene>
<organism evidence="2 3">
    <name type="scientific">Panicum miliaceum</name>
    <name type="common">Proso millet</name>
    <name type="synonym">Broomcorn millet</name>
    <dbReference type="NCBI Taxonomy" id="4540"/>
    <lineage>
        <taxon>Eukaryota</taxon>
        <taxon>Viridiplantae</taxon>
        <taxon>Streptophyta</taxon>
        <taxon>Embryophyta</taxon>
        <taxon>Tracheophyta</taxon>
        <taxon>Spermatophyta</taxon>
        <taxon>Magnoliopsida</taxon>
        <taxon>Liliopsida</taxon>
        <taxon>Poales</taxon>
        <taxon>Poaceae</taxon>
        <taxon>PACMAD clade</taxon>
        <taxon>Panicoideae</taxon>
        <taxon>Panicodae</taxon>
        <taxon>Paniceae</taxon>
        <taxon>Panicinae</taxon>
        <taxon>Panicum</taxon>
        <taxon>Panicum sect. Panicum</taxon>
    </lineage>
</organism>
<keyword evidence="3" id="KW-1185">Reference proteome</keyword>
<proteinExistence type="predicted"/>
<feature type="compositionally biased region" description="Basic and acidic residues" evidence="1">
    <location>
        <begin position="32"/>
        <end position="56"/>
    </location>
</feature>
<evidence type="ECO:0000313" key="3">
    <source>
        <dbReference type="Proteomes" id="UP000275267"/>
    </source>
</evidence>
<dbReference type="EMBL" id="PQIB02000003">
    <property type="protein sequence ID" value="RLN28175.1"/>
    <property type="molecule type" value="Genomic_DNA"/>
</dbReference>
<feature type="region of interest" description="Disordered" evidence="1">
    <location>
        <begin position="32"/>
        <end position="75"/>
    </location>
</feature>
<protein>
    <submittedName>
        <fullName evidence="2">Uncharacterized protein</fullName>
    </submittedName>
</protein>
<name>A0A3L6SXA9_PANMI</name>
<sequence>MAMLLTQDVKVNLSVMNNDGATPLDVAINELDHGQQRRDEDLDKRAGAGGSERELSKSTVGQVSVSSRRKRKSCH</sequence>
<accession>A0A3L6SXA9</accession>
<evidence type="ECO:0000256" key="1">
    <source>
        <dbReference type="SAM" id="MobiDB-lite"/>
    </source>
</evidence>
<dbReference type="Proteomes" id="UP000275267">
    <property type="component" value="Unassembled WGS sequence"/>
</dbReference>
<evidence type="ECO:0000313" key="2">
    <source>
        <dbReference type="EMBL" id="RLN28175.1"/>
    </source>
</evidence>
<reference evidence="3" key="1">
    <citation type="journal article" date="2019" name="Nat. Commun.">
        <title>The genome of broomcorn millet.</title>
        <authorList>
            <person name="Zou C."/>
            <person name="Miki D."/>
            <person name="Li D."/>
            <person name="Tang Q."/>
            <person name="Xiao L."/>
            <person name="Rajput S."/>
            <person name="Deng P."/>
            <person name="Jia W."/>
            <person name="Huang R."/>
            <person name="Zhang M."/>
            <person name="Sun Y."/>
            <person name="Hu J."/>
            <person name="Fu X."/>
            <person name="Schnable P.S."/>
            <person name="Li F."/>
            <person name="Zhang H."/>
            <person name="Feng B."/>
            <person name="Zhu X."/>
            <person name="Liu R."/>
            <person name="Schnable J.C."/>
            <person name="Zhu J.-K."/>
            <person name="Zhang H."/>
        </authorList>
    </citation>
    <scope>NUCLEOTIDE SEQUENCE [LARGE SCALE GENOMIC DNA]</scope>
</reference>
<dbReference type="AlphaFoldDB" id="A0A3L6SXA9"/>
<comment type="caution">
    <text evidence="2">The sequence shown here is derived from an EMBL/GenBank/DDBJ whole genome shotgun (WGS) entry which is preliminary data.</text>
</comment>
<dbReference type="STRING" id="4540.A0A3L6SXA9"/>